<protein>
    <submittedName>
        <fullName evidence="3">CPBP family intramembrane metalloprotease</fullName>
    </submittedName>
</protein>
<dbReference type="InterPro" id="IPR052710">
    <property type="entry name" value="CAAX_protease"/>
</dbReference>
<feature type="transmembrane region" description="Helical" evidence="1">
    <location>
        <begin position="36"/>
        <end position="56"/>
    </location>
</feature>
<keyword evidence="3" id="KW-0645">Protease</keyword>
<keyword evidence="1" id="KW-0472">Membrane</keyword>
<dbReference type="GO" id="GO:0008237">
    <property type="term" value="F:metallopeptidase activity"/>
    <property type="evidence" value="ECO:0007669"/>
    <property type="project" value="UniProtKB-KW"/>
</dbReference>
<evidence type="ECO:0000313" key="4">
    <source>
        <dbReference type="Proteomes" id="UP000646308"/>
    </source>
</evidence>
<dbReference type="PANTHER" id="PTHR36435">
    <property type="entry name" value="SLR1288 PROTEIN"/>
    <property type="match status" value="1"/>
</dbReference>
<gene>
    <name evidence="3" type="ORF">GLV84_01630</name>
</gene>
<dbReference type="Pfam" id="PF02517">
    <property type="entry name" value="Rce1-like"/>
    <property type="match status" value="1"/>
</dbReference>
<reference evidence="3" key="1">
    <citation type="submission" date="2019-11" db="EMBL/GenBank/DDBJ databases">
        <title>Whole genome comparisons of Staphylococcus agnetis isolates from cattle and chickens.</title>
        <authorList>
            <person name="Rhoads D."/>
            <person name="Shwani A."/>
            <person name="Adkins P."/>
            <person name="Calcutt M."/>
            <person name="Middleton J."/>
        </authorList>
    </citation>
    <scope>NUCLEOTIDE SEQUENCE</scope>
    <source>
        <strain evidence="3">1387</strain>
    </source>
</reference>
<keyword evidence="3" id="KW-0378">Hydrolase</keyword>
<feature type="domain" description="CAAX prenyl protease 2/Lysostaphin resistance protein A-like" evidence="2">
    <location>
        <begin position="9"/>
        <end position="97"/>
    </location>
</feature>
<keyword evidence="1" id="KW-1133">Transmembrane helix</keyword>
<evidence type="ECO:0000313" key="3">
    <source>
        <dbReference type="EMBL" id="NJI01586.1"/>
    </source>
</evidence>
<dbReference type="AlphaFoldDB" id="A0AAW9YRV1"/>
<keyword evidence="1" id="KW-0812">Transmembrane</keyword>
<dbReference type="Proteomes" id="UP000646308">
    <property type="component" value="Unassembled WGS sequence"/>
</dbReference>
<comment type="caution">
    <text evidence="3">The sequence shown here is derived from an EMBL/GenBank/DDBJ whole genome shotgun (WGS) entry which is preliminary data.</text>
</comment>
<accession>A0AAW9YRV1</accession>
<feature type="transmembrane region" description="Helical" evidence="1">
    <location>
        <begin position="87"/>
        <end position="105"/>
    </location>
</feature>
<dbReference type="PANTHER" id="PTHR36435:SF1">
    <property type="entry name" value="CAAX AMINO TERMINAL PROTEASE FAMILY PROTEIN"/>
    <property type="match status" value="1"/>
</dbReference>
<proteinExistence type="predicted"/>
<evidence type="ECO:0000256" key="1">
    <source>
        <dbReference type="SAM" id="Phobius"/>
    </source>
</evidence>
<keyword evidence="3" id="KW-0482">Metalloprotease</keyword>
<evidence type="ECO:0000259" key="2">
    <source>
        <dbReference type="Pfam" id="PF02517"/>
    </source>
</evidence>
<dbReference type="GO" id="GO:0080120">
    <property type="term" value="P:CAAX-box protein maturation"/>
    <property type="evidence" value="ECO:0007669"/>
    <property type="project" value="UniProtKB-ARBA"/>
</dbReference>
<feature type="transmembrane region" description="Helical" evidence="1">
    <location>
        <begin position="62"/>
        <end position="80"/>
    </location>
</feature>
<organism evidence="3 4">
    <name type="scientific">Staphylococcus agnetis</name>
    <dbReference type="NCBI Taxonomy" id="985762"/>
    <lineage>
        <taxon>Bacteria</taxon>
        <taxon>Bacillati</taxon>
        <taxon>Bacillota</taxon>
        <taxon>Bacilli</taxon>
        <taxon>Bacillales</taxon>
        <taxon>Staphylococcaceae</taxon>
        <taxon>Staphylococcus</taxon>
    </lineage>
</organism>
<name>A0AAW9YRV1_9STAP</name>
<dbReference type="EMBL" id="WMFL01000026">
    <property type="protein sequence ID" value="NJI01586.1"/>
    <property type="molecule type" value="Genomic_DNA"/>
</dbReference>
<feature type="transmembrane region" description="Helical" evidence="1">
    <location>
        <begin position="6"/>
        <end position="24"/>
    </location>
</feature>
<dbReference type="GO" id="GO:0004175">
    <property type="term" value="F:endopeptidase activity"/>
    <property type="evidence" value="ECO:0007669"/>
    <property type="project" value="UniProtKB-ARBA"/>
</dbReference>
<sequence length="108" mass="12822">MQQSFSKNQILWMTITGLIIGHFIEELSYRAIGLKYVFRNYEIIGMMILSCVFAFTHYPNSTIDFLIYFQSSIIYSIIYLKSRRFELVLILHILNNSFTFIPMLIESF</sequence>
<dbReference type="InterPro" id="IPR003675">
    <property type="entry name" value="Rce1/LyrA-like_dom"/>
</dbReference>